<gene>
    <name evidence="3" type="ORF">SAMN05192576_0615</name>
</gene>
<reference evidence="3 4" key="1">
    <citation type="submission" date="2016-10" db="EMBL/GenBank/DDBJ databases">
        <authorList>
            <person name="de Groot N.N."/>
        </authorList>
    </citation>
    <scope>NUCLEOTIDE SEQUENCE [LARGE SCALE GENOMIC DNA]</scope>
    <source>
        <strain evidence="3 4">CGMCC 1.11147</strain>
    </source>
</reference>
<keyword evidence="1" id="KW-0812">Transmembrane</keyword>
<proteinExistence type="predicted"/>
<keyword evidence="1" id="KW-0472">Membrane</keyword>
<protein>
    <submittedName>
        <fullName evidence="3">RyR domain-containing protein</fullName>
    </submittedName>
</protein>
<keyword evidence="4" id="KW-1185">Reference proteome</keyword>
<dbReference type="Pfam" id="PF02026">
    <property type="entry name" value="RyR"/>
    <property type="match status" value="1"/>
</dbReference>
<evidence type="ECO:0000313" key="3">
    <source>
        <dbReference type="EMBL" id="SDM65739.1"/>
    </source>
</evidence>
<name>A0A1G9V0U5_9ACTN</name>
<dbReference type="InterPro" id="IPR036291">
    <property type="entry name" value="NAD(P)-bd_dom_sf"/>
</dbReference>
<evidence type="ECO:0000313" key="4">
    <source>
        <dbReference type="Proteomes" id="UP000199004"/>
    </source>
</evidence>
<dbReference type="Proteomes" id="UP000199004">
    <property type="component" value="Unassembled WGS sequence"/>
</dbReference>
<dbReference type="InterPro" id="IPR003148">
    <property type="entry name" value="RCK_N"/>
</dbReference>
<dbReference type="PANTHER" id="PTHR43833">
    <property type="entry name" value="POTASSIUM CHANNEL PROTEIN 2-RELATED-RELATED"/>
    <property type="match status" value="1"/>
</dbReference>
<dbReference type="RefSeq" id="WP_091021760.1">
    <property type="nucleotide sequence ID" value="NZ_BKAE01000004.1"/>
</dbReference>
<dbReference type="PANTHER" id="PTHR43833:SF11">
    <property type="entry name" value="VOLTAGE-GATED POTASSIUM CHANNEL KCH"/>
    <property type="match status" value="1"/>
</dbReference>
<dbReference type="AlphaFoldDB" id="A0A1G9V0U5"/>
<sequence>MRLLRSSRGRWYALAALWVVVLVLGIGGFLQQADDAGEPRPFLDTLYLTLQLATLDYSGSSGPMNWRLEVARFTVPIMAASTVLQTASVVFAAEVNRWRISRSHGHTVVAGLGEVGRRLARSLADAGERVVGIDPDPAHVDAVRGSDDRIAVIVGDPTDPATLARLRVERARRLVVATGEDATNVAVATAAAQVADGNRGRRTALRCAVQLSDAELATVLRTADLDAHGAVRIGYFSLHERAARALLSENPPFEGDSHRPMVIGLGRFGRSLVLALGQQWAHQHSHSKLPLTLVDAHAGGRWAELSLRHPGLAQVASPTLIEVDLGSPSGAGMEQLARALEEQAPTWVAIVVDDEPLALANAVFLQQRLPRGAVPIVVRMGSAAGLGTLVDPVSGSERSFPGVRVFPLLDRTCTVASIEGGVREQLAEAVHEDYLASLDPASTASELRRPWAALDDDERDLSRRRVDGIIDDLAAVGCELVPLRRWGAPELAFTDEETERLASREHQRWYDDRTAAGWTHGDVRDNDTLRNPLLVPWERLGDDARRDNLEAVRALQPMLARAGFEAVRS</sequence>
<evidence type="ECO:0000259" key="2">
    <source>
        <dbReference type="PROSITE" id="PS51201"/>
    </source>
</evidence>
<feature type="transmembrane region" description="Helical" evidence="1">
    <location>
        <begin position="12"/>
        <end position="30"/>
    </location>
</feature>
<dbReference type="SUPFAM" id="SSF51735">
    <property type="entry name" value="NAD(P)-binding Rossmann-fold domains"/>
    <property type="match status" value="1"/>
</dbReference>
<organism evidence="3 4">
    <name type="scientific">Nocardioides szechwanensis</name>
    <dbReference type="NCBI Taxonomy" id="1005944"/>
    <lineage>
        <taxon>Bacteria</taxon>
        <taxon>Bacillati</taxon>
        <taxon>Actinomycetota</taxon>
        <taxon>Actinomycetes</taxon>
        <taxon>Propionibacteriales</taxon>
        <taxon>Nocardioidaceae</taxon>
        <taxon>Nocardioides</taxon>
    </lineage>
</organism>
<dbReference type="InterPro" id="IPR003032">
    <property type="entry name" value="Ryanodine_rcpt"/>
</dbReference>
<feature type="domain" description="RCK N-terminal" evidence="2">
    <location>
        <begin position="104"/>
        <end position="231"/>
    </location>
</feature>
<accession>A0A1G9V0U5</accession>
<evidence type="ECO:0000256" key="1">
    <source>
        <dbReference type="SAM" id="Phobius"/>
    </source>
</evidence>
<dbReference type="PROSITE" id="PS51201">
    <property type="entry name" value="RCK_N"/>
    <property type="match status" value="1"/>
</dbReference>
<dbReference type="Gene3D" id="6.20.350.10">
    <property type="match status" value="1"/>
</dbReference>
<dbReference type="Gene3D" id="3.40.50.720">
    <property type="entry name" value="NAD(P)-binding Rossmann-like Domain"/>
    <property type="match status" value="1"/>
</dbReference>
<dbReference type="OrthoDB" id="9776294at2"/>
<dbReference type="InterPro" id="IPR050721">
    <property type="entry name" value="Trk_Ktr_HKT_K-transport"/>
</dbReference>
<dbReference type="EMBL" id="FNIC01000001">
    <property type="protein sequence ID" value="SDM65739.1"/>
    <property type="molecule type" value="Genomic_DNA"/>
</dbReference>
<dbReference type="STRING" id="1005944.SAMN05192576_0615"/>
<dbReference type="Pfam" id="PF02254">
    <property type="entry name" value="TrkA_N"/>
    <property type="match status" value="1"/>
</dbReference>
<dbReference type="GO" id="GO:0006813">
    <property type="term" value="P:potassium ion transport"/>
    <property type="evidence" value="ECO:0007669"/>
    <property type="project" value="InterPro"/>
</dbReference>
<keyword evidence="1" id="KW-1133">Transmembrane helix</keyword>